<name>A0A8J5JM95_HOMAM</name>
<evidence type="ECO:0000313" key="2">
    <source>
        <dbReference type="Proteomes" id="UP000747542"/>
    </source>
</evidence>
<gene>
    <name evidence="1" type="ORF">Hamer_G012781</name>
</gene>
<dbReference type="EMBL" id="JAHLQT010031643">
    <property type="protein sequence ID" value="KAG7160230.1"/>
    <property type="molecule type" value="Genomic_DNA"/>
</dbReference>
<organism evidence="1 2">
    <name type="scientific">Homarus americanus</name>
    <name type="common">American lobster</name>
    <dbReference type="NCBI Taxonomy" id="6706"/>
    <lineage>
        <taxon>Eukaryota</taxon>
        <taxon>Metazoa</taxon>
        <taxon>Ecdysozoa</taxon>
        <taxon>Arthropoda</taxon>
        <taxon>Crustacea</taxon>
        <taxon>Multicrustacea</taxon>
        <taxon>Malacostraca</taxon>
        <taxon>Eumalacostraca</taxon>
        <taxon>Eucarida</taxon>
        <taxon>Decapoda</taxon>
        <taxon>Pleocyemata</taxon>
        <taxon>Astacidea</taxon>
        <taxon>Nephropoidea</taxon>
        <taxon>Nephropidae</taxon>
        <taxon>Homarus</taxon>
    </lineage>
</organism>
<evidence type="ECO:0000313" key="1">
    <source>
        <dbReference type="EMBL" id="KAG7160230.1"/>
    </source>
</evidence>
<accession>A0A8J5JM95</accession>
<comment type="caution">
    <text evidence="1">The sequence shown here is derived from an EMBL/GenBank/DDBJ whole genome shotgun (WGS) entry which is preliminary data.</text>
</comment>
<proteinExistence type="predicted"/>
<dbReference type="Proteomes" id="UP000747542">
    <property type="component" value="Unassembled WGS sequence"/>
</dbReference>
<dbReference type="AlphaFoldDB" id="A0A8J5JM95"/>
<reference evidence="1" key="1">
    <citation type="journal article" date="2021" name="Sci. Adv.">
        <title>The American lobster genome reveals insights on longevity, neural, and immune adaptations.</title>
        <authorList>
            <person name="Polinski J.M."/>
            <person name="Zimin A.V."/>
            <person name="Clark K.F."/>
            <person name="Kohn A.B."/>
            <person name="Sadowski N."/>
            <person name="Timp W."/>
            <person name="Ptitsyn A."/>
            <person name="Khanna P."/>
            <person name="Romanova D.Y."/>
            <person name="Williams P."/>
            <person name="Greenwood S.J."/>
            <person name="Moroz L.L."/>
            <person name="Walt D.R."/>
            <person name="Bodnar A.G."/>
        </authorList>
    </citation>
    <scope>NUCLEOTIDE SEQUENCE</scope>
    <source>
        <strain evidence="1">GMGI-L3</strain>
    </source>
</reference>
<protein>
    <submittedName>
        <fullName evidence="1">Uncharacterized protein</fullName>
    </submittedName>
</protein>
<sequence>MQTSSTSTVLQMTFQTEHRAEKEYCYHYVIHNTARNTQSINVNQRGLAVVMREYNNGVRSSVEYLCSTGVFSINDQWLVTWGGNQVALYGTGVEEVLQRGTLLHWEVMTCEQNALTHFSYAEQDHDRTQPQRTDWRLWNCLSHSRTRQGQRSQEEDLHYVEEVEEEARWYLLKQINM</sequence>
<keyword evidence="2" id="KW-1185">Reference proteome</keyword>